<comment type="caution">
    <text evidence="1">The sequence shown here is derived from an EMBL/GenBank/DDBJ whole genome shotgun (WGS) entry which is preliminary data.</text>
</comment>
<dbReference type="Proteomes" id="UP000653578">
    <property type="component" value="Unassembled WGS sequence"/>
</dbReference>
<dbReference type="EMBL" id="WHNY01000057">
    <property type="protein sequence ID" value="NOU65730.1"/>
    <property type="molecule type" value="Genomic_DNA"/>
</dbReference>
<dbReference type="RefSeq" id="WP_216626158.1">
    <property type="nucleotide sequence ID" value="NZ_WHNY01000057.1"/>
</dbReference>
<gene>
    <name evidence="1" type="ORF">GC096_16975</name>
</gene>
<proteinExistence type="predicted"/>
<name>A0ABX1XBA5_9BACL</name>
<reference evidence="1 2" key="1">
    <citation type="submission" date="2019-10" db="EMBL/GenBank/DDBJ databases">
        <title>Description of Paenibacillus humi sp. nov.</title>
        <authorList>
            <person name="Carlier A."/>
            <person name="Qi S."/>
        </authorList>
    </citation>
    <scope>NUCLEOTIDE SEQUENCE [LARGE SCALE GENOMIC DNA]</scope>
    <source>
        <strain evidence="1 2">LMG 31461</strain>
    </source>
</reference>
<keyword evidence="2" id="KW-1185">Reference proteome</keyword>
<sequence>MIVHARSVDPLSSLVYALAPSCSVEAVIVWRGAANGHRRRYLALFDAPASLTDTANAMEWKSG</sequence>
<organism evidence="1 2">
    <name type="scientific">Paenibacillus plantarum</name>
    <dbReference type="NCBI Taxonomy" id="2654975"/>
    <lineage>
        <taxon>Bacteria</taxon>
        <taxon>Bacillati</taxon>
        <taxon>Bacillota</taxon>
        <taxon>Bacilli</taxon>
        <taxon>Bacillales</taxon>
        <taxon>Paenibacillaceae</taxon>
        <taxon>Paenibacillus</taxon>
    </lineage>
</organism>
<evidence type="ECO:0000313" key="1">
    <source>
        <dbReference type="EMBL" id="NOU65730.1"/>
    </source>
</evidence>
<accession>A0ABX1XBA5</accession>
<protein>
    <submittedName>
        <fullName evidence="1">Uncharacterized protein</fullName>
    </submittedName>
</protein>
<evidence type="ECO:0000313" key="2">
    <source>
        <dbReference type="Proteomes" id="UP000653578"/>
    </source>
</evidence>